<protein>
    <submittedName>
        <fullName evidence="1">Uncharacterized protein</fullName>
    </submittedName>
</protein>
<evidence type="ECO:0000313" key="1">
    <source>
        <dbReference type="EMBL" id="ULU03899.1"/>
    </source>
</evidence>
<name>A0AAE9DH16_CAEBR</name>
<dbReference type="EMBL" id="CP090892">
    <property type="protein sequence ID" value="ULU03899.1"/>
    <property type="molecule type" value="Genomic_DNA"/>
</dbReference>
<accession>A0AAE9DH16</accession>
<reference evidence="1 2" key="1">
    <citation type="submission" date="2022-05" db="EMBL/GenBank/DDBJ databases">
        <title>Chromosome-level reference genomes for two strains of Caenorhabditis briggsae: an improved platform for comparative genomics.</title>
        <authorList>
            <person name="Stevens L."/>
            <person name="Andersen E.C."/>
        </authorList>
    </citation>
    <scope>NUCLEOTIDE SEQUENCE [LARGE SCALE GENOMIC DNA]</scope>
    <source>
        <strain evidence="1">QX1410_ONT</strain>
        <tissue evidence="1">Whole-organism</tissue>
    </source>
</reference>
<evidence type="ECO:0000313" key="2">
    <source>
        <dbReference type="Proteomes" id="UP000827892"/>
    </source>
</evidence>
<sequence>MDIAKVLMIKFHGTRPSGKNFLPSSLCLPTSCIPILCIPHINYSDEEMGPLDLMHMLREIRNKEKRINRTLDSFKANVNDTLIQSQSIEAVRLSTELCFRMAGLILDSNDVNA</sequence>
<dbReference type="Proteomes" id="UP000827892">
    <property type="component" value="Chromosome II"/>
</dbReference>
<proteinExistence type="predicted"/>
<organism evidence="1 2">
    <name type="scientific">Caenorhabditis briggsae</name>
    <dbReference type="NCBI Taxonomy" id="6238"/>
    <lineage>
        <taxon>Eukaryota</taxon>
        <taxon>Metazoa</taxon>
        <taxon>Ecdysozoa</taxon>
        <taxon>Nematoda</taxon>
        <taxon>Chromadorea</taxon>
        <taxon>Rhabditida</taxon>
        <taxon>Rhabditina</taxon>
        <taxon>Rhabditomorpha</taxon>
        <taxon>Rhabditoidea</taxon>
        <taxon>Rhabditidae</taxon>
        <taxon>Peloderinae</taxon>
        <taxon>Caenorhabditis</taxon>
    </lineage>
</organism>
<gene>
    <name evidence="1" type="ORF">L3Y34_016992</name>
</gene>
<dbReference type="AlphaFoldDB" id="A0AAE9DH16"/>